<feature type="domain" description="SnoaL-like" evidence="1">
    <location>
        <begin position="7"/>
        <end position="106"/>
    </location>
</feature>
<dbReference type="InterPro" id="IPR037401">
    <property type="entry name" value="SnoaL-like"/>
</dbReference>
<reference evidence="3" key="1">
    <citation type="journal article" date="2019" name="Int. J. Syst. Evol. Microbiol.">
        <title>The Global Catalogue of Microorganisms (GCM) 10K type strain sequencing project: providing services to taxonomists for standard genome sequencing and annotation.</title>
        <authorList>
            <consortium name="The Broad Institute Genomics Platform"/>
            <consortium name="The Broad Institute Genome Sequencing Center for Infectious Disease"/>
            <person name="Wu L."/>
            <person name="Ma J."/>
        </authorList>
    </citation>
    <scope>NUCLEOTIDE SEQUENCE [LARGE SCALE GENOMIC DNA]</scope>
    <source>
        <strain evidence="3">DT72</strain>
    </source>
</reference>
<sequence>MDDLADSFFAAVCGGDVDTLTELYAPDARIWHNEDGREQTVQENLRVLRWLARTLEDFRYEDVRRHTLPTGFAQQHVLRAVLPGHGLLEVPAALFVRVTGGRITRIDEYVDSAAIAPLLATSAGAKHDIATPFASTTEGTIA</sequence>
<name>A0ABW4P0N2_9NOCA</name>
<dbReference type="SUPFAM" id="SSF54427">
    <property type="entry name" value="NTF2-like"/>
    <property type="match status" value="1"/>
</dbReference>
<evidence type="ECO:0000259" key="1">
    <source>
        <dbReference type="Pfam" id="PF12680"/>
    </source>
</evidence>
<proteinExistence type="predicted"/>
<gene>
    <name evidence="2" type="ORF">ACFSJG_04440</name>
</gene>
<dbReference type="RefSeq" id="WP_378483998.1">
    <property type="nucleotide sequence ID" value="NZ_JBHUFB010000007.1"/>
</dbReference>
<comment type="caution">
    <text evidence="2">The sequence shown here is derived from an EMBL/GenBank/DDBJ whole genome shotgun (WGS) entry which is preliminary data.</text>
</comment>
<protein>
    <submittedName>
        <fullName evidence="2">Nuclear transport factor 2 family protein</fullName>
    </submittedName>
</protein>
<accession>A0ABW4P0N2</accession>
<dbReference type="Gene3D" id="3.10.450.50">
    <property type="match status" value="1"/>
</dbReference>
<evidence type="ECO:0000313" key="2">
    <source>
        <dbReference type="EMBL" id="MFD1811452.1"/>
    </source>
</evidence>
<evidence type="ECO:0000313" key="3">
    <source>
        <dbReference type="Proteomes" id="UP001597286"/>
    </source>
</evidence>
<dbReference type="Pfam" id="PF12680">
    <property type="entry name" value="SnoaL_2"/>
    <property type="match status" value="1"/>
</dbReference>
<dbReference type="InterPro" id="IPR032710">
    <property type="entry name" value="NTF2-like_dom_sf"/>
</dbReference>
<dbReference type="EMBL" id="JBHUFB010000007">
    <property type="protein sequence ID" value="MFD1811452.1"/>
    <property type="molecule type" value="Genomic_DNA"/>
</dbReference>
<organism evidence="2 3">
    <name type="scientific">Rhodococcus gannanensis</name>
    <dbReference type="NCBI Taxonomy" id="1960308"/>
    <lineage>
        <taxon>Bacteria</taxon>
        <taxon>Bacillati</taxon>
        <taxon>Actinomycetota</taxon>
        <taxon>Actinomycetes</taxon>
        <taxon>Mycobacteriales</taxon>
        <taxon>Nocardiaceae</taxon>
        <taxon>Rhodococcus</taxon>
    </lineage>
</organism>
<keyword evidence="3" id="KW-1185">Reference proteome</keyword>
<dbReference type="Proteomes" id="UP001597286">
    <property type="component" value="Unassembled WGS sequence"/>
</dbReference>